<sequence length="96" mass="11303">MSAPTTAPGRPYMTAKVIKEWTADDAAQLREQKLLSRHLPLGVRGYLPRPERLIKDRYYIFQPWVEDDKGWHWLHPNTSFSNAVFVPKEYIEIEHP</sequence>
<protein>
    <submittedName>
        <fullName evidence="1">Uncharacterized protein</fullName>
    </submittedName>
</protein>
<dbReference type="AlphaFoldDB" id="A0AA37LUX9"/>
<keyword evidence="2" id="KW-1185">Reference proteome</keyword>
<dbReference type="Proteomes" id="UP001055172">
    <property type="component" value="Unassembled WGS sequence"/>
</dbReference>
<evidence type="ECO:0000313" key="2">
    <source>
        <dbReference type="Proteomes" id="UP001055172"/>
    </source>
</evidence>
<comment type="caution">
    <text evidence="1">The sequence shown here is derived from an EMBL/GenBank/DDBJ whole genome shotgun (WGS) entry which is preliminary data.</text>
</comment>
<name>A0AA37LUX9_9PEZI</name>
<reference evidence="1 2" key="1">
    <citation type="submission" date="2021-07" db="EMBL/GenBank/DDBJ databases">
        <title>Genome data of Colletotrichum spaethianum.</title>
        <authorList>
            <person name="Utami Y.D."/>
            <person name="Hiruma K."/>
        </authorList>
    </citation>
    <scope>NUCLEOTIDE SEQUENCE [LARGE SCALE GENOMIC DNA]</scope>
    <source>
        <strain evidence="1 2">MAFF 242679</strain>
    </source>
</reference>
<evidence type="ECO:0000313" key="1">
    <source>
        <dbReference type="EMBL" id="GJC85749.1"/>
    </source>
</evidence>
<proteinExistence type="predicted"/>
<dbReference type="EMBL" id="BPPX01000019">
    <property type="protein sequence ID" value="GJC85749.1"/>
    <property type="molecule type" value="Genomic_DNA"/>
</dbReference>
<organism evidence="1 2">
    <name type="scientific">Colletotrichum liriopes</name>
    <dbReference type="NCBI Taxonomy" id="708192"/>
    <lineage>
        <taxon>Eukaryota</taxon>
        <taxon>Fungi</taxon>
        <taxon>Dikarya</taxon>
        <taxon>Ascomycota</taxon>
        <taxon>Pezizomycotina</taxon>
        <taxon>Sordariomycetes</taxon>
        <taxon>Hypocreomycetidae</taxon>
        <taxon>Glomerellales</taxon>
        <taxon>Glomerellaceae</taxon>
        <taxon>Colletotrichum</taxon>
        <taxon>Colletotrichum spaethianum species complex</taxon>
    </lineage>
</organism>
<accession>A0AA37LUX9</accession>
<gene>
    <name evidence="1" type="ORF">ColLi_08587</name>
</gene>